<dbReference type="PANTHER" id="PTHR12358:SF106">
    <property type="entry name" value="LIPID KINASE YEGS"/>
    <property type="match status" value="1"/>
</dbReference>
<evidence type="ECO:0000256" key="2">
    <source>
        <dbReference type="ARBA" id="ARBA00005983"/>
    </source>
</evidence>
<name>A0ABW5XD63_9MICO</name>
<dbReference type="SMART" id="SM00046">
    <property type="entry name" value="DAGKc"/>
    <property type="match status" value="1"/>
</dbReference>
<dbReference type="Gene3D" id="2.60.200.40">
    <property type="match status" value="1"/>
</dbReference>
<keyword evidence="3 10" id="KW-0808">Transferase</keyword>
<evidence type="ECO:0000256" key="4">
    <source>
        <dbReference type="ARBA" id="ARBA00022741"/>
    </source>
</evidence>
<evidence type="ECO:0000259" key="9">
    <source>
        <dbReference type="PROSITE" id="PS50146"/>
    </source>
</evidence>
<keyword evidence="7" id="KW-0594">Phospholipid biosynthesis</keyword>
<comment type="caution">
    <text evidence="10">The sequence shown here is derived from an EMBL/GenBank/DDBJ whole genome shotgun (WGS) entry which is preliminary data.</text>
</comment>
<comment type="similarity">
    <text evidence="2">Belongs to the diacylglycerol/lipid kinase family.</text>
</comment>
<dbReference type="GO" id="GO:0016301">
    <property type="term" value="F:kinase activity"/>
    <property type="evidence" value="ECO:0007669"/>
    <property type="project" value="UniProtKB-KW"/>
</dbReference>
<keyword evidence="4" id="KW-0547">Nucleotide-binding</keyword>
<evidence type="ECO:0000256" key="6">
    <source>
        <dbReference type="ARBA" id="ARBA00022840"/>
    </source>
</evidence>
<dbReference type="Gene3D" id="3.40.50.10330">
    <property type="entry name" value="Probable inorganic polyphosphate/atp-NAD kinase, domain 1"/>
    <property type="match status" value="1"/>
</dbReference>
<dbReference type="InterPro" id="IPR001206">
    <property type="entry name" value="Diacylglycerol_kinase_cat_dom"/>
</dbReference>
<evidence type="ECO:0000256" key="8">
    <source>
        <dbReference type="ARBA" id="ARBA00023264"/>
    </source>
</evidence>
<evidence type="ECO:0000256" key="1">
    <source>
        <dbReference type="ARBA" id="ARBA00001946"/>
    </source>
</evidence>
<evidence type="ECO:0000313" key="11">
    <source>
        <dbReference type="Proteomes" id="UP001597391"/>
    </source>
</evidence>
<evidence type="ECO:0000256" key="5">
    <source>
        <dbReference type="ARBA" id="ARBA00022777"/>
    </source>
</evidence>
<dbReference type="RefSeq" id="WP_377465067.1">
    <property type="nucleotide sequence ID" value="NZ_JBHUOP010000001.1"/>
</dbReference>
<accession>A0ABW5XD63</accession>
<dbReference type="EC" id="2.7.1.-" evidence="10"/>
<dbReference type="InterPro" id="IPR016064">
    <property type="entry name" value="NAD/diacylglycerol_kinase_sf"/>
</dbReference>
<proteinExistence type="inferred from homology"/>
<keyword evidence="7" id="KW-0443">Lipid metabolism</keyword>
<dbReference type="Pfam" id="PF00781">
    <property type="entry name" value="DAGK_cat"/>
    <property type="match status" value="1"/>
</dbReference>
<evidence type="ECO:0000313" key="10">
    <source>
        <dbReference type="EMBL" id="MFD2839577.1"/>
    </source>
</evidence>
<dbReference type="InterPro" id="IPR050187">
    <property type="entry name" value="Lipid_Phosphate_FormReg"/>
</dbReference>
<evidence type="ECO:0000256" key="7">
    <source>
        <dbReference type="ARBA" id="ARBA00023209"/>
    </source>
</evidence>
<keyword evidence="7" id="KW-0444">Lipid biosynthesis</keyword>
<gene>
    <name evidence="10" type="ORF">ACFSYH_03230</name>
</gene>
<dbReference type="InterPro" id="IPR017438">
    <property type="entry name" value="ATP-NAD_kinase_N"/>
</dbReference>
<dbReference type="Proteomes" id="UP001597391">
    <property type="component" value="Unassembled WGS sequence"/>
</dbReference>
<keyword evidence="6" id="KW-0067">ATP-binding</keyword>
<keyword evidence="5 10" id="KW-0418">Kinase</keyword>
<dbReference type="Pfam" id="PF19279">
    <property type="entry name" value="YegS_C"/>
    <property type="match status" value="1"/>
</dbReference>
<dbReference type="InterPro" id="IPR045540">
    <property type="entry name" value="YegS/DAGK_C"/>
</dbReference>
<keyword evidence="8" id="KW-1208">Phospholipid metabolism</keyword>
<evidence type="ECO:0000256" key="3">
    <source>
        <dbReference type="ARBA" id="ARBA00022679"/>
    </source>
</evidence>
<dbReference type="EMBL" id="JBHUOP010000001">
    <property type="protein sequence ID" value="MFD2839577.1"/>
    <property type="molecule type" value="Genomic_DNA"/>
</dbReference>
<dbReference type="PROSITE" id="PS50146">
    <property type="entry name" value="DAGK"/>
    <property type="match status" value="1"/>
</dbReference>
<dbReference type="SUPFAM" id="SSF111331">
    <property type="entry name" value="NAD kinase/diacylglycerol kinase-like"/>
    <property type="match status" value="1"/>
</dbReference>
<dbReference type="PANTHER" id="PTHR12358">
    <property type="entry name" value="SPHINGOSINE KINASE"/>
    <property type="match status" value="1"/>
</dbReference>
<comment type="cofactor">
    <cofactor evidence="1">
        <name>Mg(2+)</name>
        <dbReference type="ChEBI" id="CHEBI:18420"/>
    </cofactor>
</comment>
<feature type="domain" description="DAGKc" evidence="9">
    <location>
        <begin position="5"/>
        <end position="139"/>
    </location>
</feature>
<protein>
    <submittedName>
        <fullName evidence="10">Diacylglycerol/lipid kinase family protein</fullName>
        <ecNumber evidence="10">2.7.1.-</ecNumber>
    </submittedName>
</protein>
<organism evidence="10 11">
    <name type="scientific">Populibacterium corticicola</name>
    <dbReference type="NCBI Taxonomy" id="1812826"/>
    <lineage>
        <taxon>Bacteria</taxon>
        <taxon>Bacillati</taxon>
        <taxon>Actinomycetota</taxon>
        <taxon>Actinomycetes</taxon>
        <taxon>Micrococcales</taxon>
        <taxon>Jonesiaceae</taxon>
        <taxon>Populibacterium</taxon>
    </lineage>
</organism>
<sequence length="330" mass="34891">MAVSETHPHIGLVINPTAGLGKGEHAGKQVIREFTRYNINFTDLSGTSAIDAHAKARAASLDGLDALVVVGGDGMVNLGVNATAKTSTPLGIIAVGSGNDFARAINLPINDVRASIEVIAQALEAGSITAYDAGVVEPHLQELSPARVLRAKSPQDVRHSQSTRRWFAGTLSLGFDAAVNLQANTYSWPKGHLKYLRAVVSCLNKYKPYGYSITIEGETIEMTGTLAAISNAPYFGGGIPIAPHASLTDGKLNLMLADALSVPQIMRIFPKLYSGKHLEEPAVSTREVTEVIIGPSDRAQFPPVAMADGEVISPVPVRITVDPGVLRVLT</sequence>
<keyword evidence="11" id="KW-1185">Reference proteome</keyword>
<reference evidence="11" key="1">
    <citation type="journal article" date="2019" name="Int. J. Syst. Evol. Microbiol.">
        <title>The Global Catalogue of Microorganisms (GCM) 10K type strain sequencing project: providing services to taxonomists for standard genome sequencing and annotation.</title>
        <authorList>
            <consortium name="The Broad Institute Genomics Platform"/>
            <consortium name="The Broad Institute Genome Sequencing Center for Infectious Disease"/>
            <person name="Wu L."/>
            <person name="Ma J."/>
        </authorList>
    </citation>
    <scope>NUCLEOTIDE SEQUENCE [LARGE SCALE GENOMIC DNA]</scope>
    <source>
        <strain evidence="11">KCTC 33576</strain>
    </source>
</reference>